<organism evidence="4 5">
    <name type="scientific">Mesopusillimonas faecipullorum</name>
    <dbReference type="NCBI Taxonomy" id="2755040"/>
    <lineage>
        <taxon>Bacteria</taxon>
        <taxon>Pseudomonadati</taxon>
        <taxon>Pseudomonadota</taxon>
        <taxon>Betaproteobacteria</taxon>
        <taxon>Burkholderiales</taxon>
        <taxon>Alcaligenaceae</taxon>
        <taxon>Mesopusillimonas</taxon>
    </lineage>
</organism>
<dbReference type="InterPro" id="IPR028081">
    <property type="entry name" value="Leu-bd"/>
</dbReference>
<dbReference type="Proteomes" id="UP000776983">
    <property type="component" value="Unassembled WGS sequence"/>
</dbReference>
<comment type="caution">
    <text evidence="4">The sequence shown here is derived from an EMBL/GenBank/DDBJ whole genome shotgun (WGS) entry which is preliminary data.</text>
</comment>
<evidence type="ECO:0000256" key="1">
    <source>
        <dbReference type="ARBA" id="ARBA00010062"/>
    </source>
</evidence>
<dbReference type="EMBL" id="JACDXW010000005">
    <property type="protein sequence ID" value="MCB5364265.1"/>
    <property type="molecule type" value="Genomic_DNA"/>
</dbReference>
<evidence type="ECO:0000256" key="2">
    <source>
        <dbReference type="ARBA" id="ARBA00022729"/>
    </source>
</evidence>
<dbReference type="PANTHER" id="PTHR30483:SF6">
    <property type="entry name" value="PERIPLASMIC BINDING PROTEIN OF ABC TRANSPORTER FOR NATURAL AMINO ACIDS"/>
    <property type="match status" value="1"/>
</dbReference>
<feature type="domain" description="Leucine-binding protein" evidence="3">
    <location>
        <begin position="56"/>
        <end position="273"/>
    </location>
</feature>
<evidence type="ECO:0000313" key="5">
    <source>
        <dbReference type="Proteomes" id="UP000776983"/>
    </source>
</evidence>
<evidence type="ECO:0000313" key="4">
    <source>
        <dbReference type="EMBL" id="MCB5364265.1"/>
    </source>
</evidence>
<reference evidence="4 5" key="1">
    <citation type="submission" date="2020-07" db="EMBL/GenBank/DDBJ databases">
        <title>Pusillimonas sp. nov., isolated from poultry manure in Taiwan.</title>
        <authorList>
            <person name="Lin S.-Y."/>
            <person name="Tang Y.-S."/>
            <person name="Young C.-C."/>
        </authorList>
    </citation>
    <scope>NUCLEOTIDE SEQUENCE [LARGE SCALE GENOMIC DNA]</scope>
    <source>
        <strain evidence="4 5">CC-YST705</strain>
    </source>
</reference>
<dbReference type="InterPro" id="IPR051010">
    <property type="entry name" value="BCAA_transport"/>
</dbReference>
<dbReference type="Pfam" id="PF13458">
    <property type="entry name" value="Peripla_BP_6"/>
    <property type="match status" value="1"/>
</dbReference>
<proteinExistence type="inferred from homology"/>
<sequence>MSKPKVIVTVAPTGGMASKKQNPNLPTQPKEIAEDVLRCYNAGASVVALHARRASDDPAESMGVYATDQGFKKVYLMAPNYQAGKEMLGGFKRFYKGEVVDEVYTPLNQADYSAEISQLQASGADAVFVFYPGGMGINFVKQMRQAGMLGKLPVLSVFTVDGTTLPALQGLADGVIAGAMWDAALDQPQSQRFKQAFQAKYKRDPSLYAAAGFDAANLLNKAITRLDGKLEDKAAFAAAVKQAGTEFESVRGPVSFNVNNMPIQNFYAFQAVKTDDGVQMKQLGTPLTAHKDAYYTECKPG</sequence>
<name>A0ABS8CE05_9BURK</name>
<keyword evidence="2" id="KW-0732">Signal</keyword>
<dbReference type="InterPro" id="IPR013785">
    <property type="entry name" value="Aldolase_TIM"/>
</dbReference>
<accession>A0ABS8CE05</accession>
<dbReference type="RefSeq" id="WP_226954684.1">
    <property type="nucleotide sequence ID" value="NZ_JACDXW010000005.1"/>
</dbReference>
<dbReference type="PANTHER" id="PTHR30483">
    <property type="entry name" value="LEUCINE-SPECIFIC-BINDING PROTEIN"/>
    <property type="match status" value="1"/>
</dbReference>
<keyword evidence="5" id="KW-1185">Reference proteome</keyword>
<dbReference type="SUPFAM" id="SSF53822">
    <property type="entry name" value="Periplasmic binding protein-like I"/>
    <property type="match status" value="1"/>
</dbReference>
<gene>
    <name evidence="4" type="ORF">H0484_10950</name>
</gene>
<protein>
    <submittedName>
        <fullName evidence="4">ABC transporter substrate-binding protein</fullName>
    </submittedName>
</protein>
<dbReference type="Gene3D" id="3.20.20.70">
    <property type="entry name" value="Aldolase class I"/>
    <property type="match status" value="1"/>
</dbReference>
<dbReference type="Gene3D" id="3.40.50.2300">
    <property type="match status" value="1"/>
</dbReference>
<comment type="similarity">
    <text evidence="1">Belongs to the leucine-binding protein family.</text>
</comment>
<evidence type="ECO:0000259" key="3">
    <source>
        <dbReference type="Pfam" id="PF13458"/>
    </source>
</evidence>
<dbReference type="InterPro" id="IPR028082">
    <property type="entry name" value="Peripla_BP_I"/>
</dbReference>